<evidence type="ECO:0000313" key="2">
    <source>
        <dbReference type="Proteomes" id="UP000237271"/>
    </source>
</evidence>
<dbReference type="InterPro" id="IPR027417">
    <property type="entry name" value="P-loop_NTPase"/>
</dbReference>
<dbReference type="OrthoDB" id="117776at2759"/>
<reference evidence="1 2" key="1">
    <citation type="journal article" date="2017" name="Genome Biol. Evol.">
        <title>Phytophthora megakarya and P. palmivora, closely related causal agents of cacao black pod rot, underwent increases in genome sizes and gene numbers by different mechanisms.</title>
        <authorList>
            <person name="Ali S.S."/>
            <person name="Shao J."/>
            <person name="Lary D.J."/>
            <person name="Kronmiller B."/>
            <person name="Shen D."/>
            <person name="Strem M.D."/>
            <person name="Amoako-Attah I."/>
            <person name="Akrofi A.Y."/>
            <person name="Begoude B.A."/>
            <person name="Ten Hoopen G.M."/>
            <person name="Coulibaly K."/>
            <person name="Kebe B.I."/>
            <person name="Melnick R.L."/>
            <person name="Guiltinan M.J."/>
            <person name="Tyler B.M."/>
            <person name="Meinhardt L.W."/>
            <person name="Bailey B.A."/>
        </authorList>
    </citation>
    <scope>NUCLEOTIDE SEQUENCE [LARGE SCALE GENOMIC DNA]</scope>
    <source>
        <strain evidence="2">sbr112.9</strain>
    </source>
</reference>
<dbReference type="SUPFAM" id="SSF52540">
    <property type="entry name" value="P-loop containing nucleoside triphosphate hydrolases"/>
    <property type="match status" value="1"/>
</dbReference>
<comment type="caution">
    <text evidence="1">The sequence shown here is derived from an EMBL/GenBank/DDBJ whole genome shotgun (WGS) entry which is preliminary data.</text>
</comment>
<gene>
    <name evidence="1" type="ORF">PHPALM_31813</name>
</gene>
<accession>A0A2P4X1N1</accession>
<keyword evidence="2" id="KW-1185">Reference proteome</keyword>
<organism evidence="1 2">
    <name type="scientific">Phytophthora palmivora</name>
    <dbReference type="NCBI Taxonomy" id="4796"/>
    <lineage>
        <taxon>Eukaryota</taxon>
        <taxon>Sar</taxon>
        <taxon>Stramenopiles</taxon>
        <taxon>Oomycota</taxon>
        <taxon>Peronosporomycetes</taxon>
        <taxon>Peronosporales</taxon>
        <taxon>Peronosporaceae</taxon>
        <taxon>Phytophthora</taxon>
    </lineage>
</organism>
<dbReference type="Proteomes" id="UP000237271">
    <property type="component" value="Unassembled WGS sequence"/>
</dbReference>
<dbReference type="AlphaFoldDB" id="A0A2P4X1N1"/>
<name>A0A2P4X1N1_9STRA</name>
<evidence type="ECO:0000313" key="1">
    <source>
        <dbReference type="EMBL" id="POM59457.1"/>
    </source>
</evidence>
<sequence>MEEVIKRINELRPKYVFVTAKSGAGKTYFSNQLDGYKVLELDEVVESVGEAFGIKWPEPFKIYKNSLPAPVMDAFVANIHSYFQQHLDSPIVVEGAIADADLIKKVFSGPYAKFMFVYLYPVDVDAYAERMMKRFKYEKEIGIRSLSIWPHVTQELEEAEYESEELKQFLNRMAHESLVMSAQRYAYFETNGLDMIRVEV</sequence>
<protein>
    <submittedName>
        <fullName evidence="1">Uncharacterized protein</fullName>
    </submittedName>
</protein>
<dbReference type="EMBL" id="NCKW01017149">
    <property type="protein sequence ID" value="POM59457.1"/>
    <property type="molecule type" value="Genomic_DNA"/>
</dbReference>
<proteinExistence type="predicted"/>
<dbReference type="Gene3D" id="3.40.50.300">
    <property type="entry name" value="P-loop containing nucleotide triphosphate hydrolases"/>
    <property type="match status" value="1"/>
</dbReference>